<dbReference type="FunFam" id="3.30.70.360:FF:000001">
    <property type="entry name" value="N-acetyldiaminopimelate deacetylase"/>
    <property type="match status" value="1"/>
</dbReference>
<feature type="domain" description="Peptidase M20 dimerisation" evidence="3">
    <location>
        <begin position="190"/>
        <end position="273"/>
    </location>
</feature>
<accession>D5WWD3</accession>
<dbReference type="PANTHER" id="PTHR11014">
    <property type="entry name" value="PEPTIDASE M20 FAMILY MEMBER"/>
    <property type="match status" value="1"/>
</dbReference>
<dbReference type="SUPFAM" id="SSF53187">
    <property type="entry name" value="Zn-dependent exopeptidases"/>
    <property type="match status" value="1"/>
</dbReference>
<dbReference type="NCBIfam" id="TIGR01891">
    <property type="entry name" value="amidohydrolases"/>
    <property type="match status" value="1"/>
</dbReference>
<sequence length="398" mass="43401">MSIKVEQLDHWVTEVRDDVVQWRRHLHAHPELSFEEEKTSQFVYDTLNSFHAFELDRPTRTSVVARLHGTKPGPVVAVRADIDALPIVEENDFAFASRTPGVMHACGHDGHTAILLGVAKILSRLQEHLTGEVRLLFQHAEELYPGGARELVQAGVVDGVDAIIGAHLWTSLEVGKIGITVGPMMAAPDTFHIVIIGKGGHAGQPHLTVDSIAVAAQVVTNLQHIVSRNTDPFETLVVSVTQFVAGTTNNVIPGSAELVGTVRSFNPDLRRETPKLMERVIKGVAEAHGAAYRFTYNHGYRPVVNDARVTQRLRESMLEAFGPAAIVDNIRTMAGEDFSAYQSKIPGSFFFIGAGNPAKGIAYPHHHARFTVDEEALAIGVKAYLSGIFKLLEDGVKG</sequence>
<dbReference type="GO" id="GO:0046872">
    <property type="term" value="F:metal ion binding"/>
    <property type="evidence" value="ECO:0007669"/>
    <property type="project" value="UniProtKB-KW"/>
</dbReference>
<evidence type="ECO:0000259" key="3">
    <source>
        <dbReference type="Pfam" id="PF07687"/>
    </source>
</evidence>
<dbReference type="InterPro" id="IPR017439">
    <property type="entry name" value="Amidohydrolase"/>
</dbReference>
<protein>
    <submittedName>
        <fullName evidence="4">Amidohydrolase</fullName>
        <ecNumber evidence="4">3.5.1.14</ecNumber>
    </submittedName>
</protein>
<feature type="binding site" evidence="2">
    <location>
        <position position="366"/>
    </location>
    <ligand>
        <name>Mn(2+)</name>
        <dbReference type="ChEBI" id="CHEBI:29035"/>
        <label>2</label>
    </ligand>
</feature>
<dbReference type="STRING" id="562970.Btus_3080"/>
<feature type="binding site" evidence="2">
    <location>
        <position position="106"/>
    </location>
    <ligand>
        <name>Mn(2+)</name>
        <dbReference type="ChEBI" id="CHEBI:29035"/>
        <label>2</label>
    </ligand>
</feature>
<dbReference type="PIRSF" id="PIRSF005962">
    <property type="entry name" value="Pept_M20D_amidohydro"/>
    <property type="match status" value="1"/>
</dbReference>
<keyword evidence="2" id="KW-0464">Manganese</keyword>
<feature type="binding site" evidence="2">
    <location>
        <position position="108"/>
    </location>
    <ligand>
        <name>Mn(2+)</name>
        <dbReference type="ChEBI" id="CHEBI:29035"/>
        <label>2</label>
    </ligand>
</feature>
<dbReference type="KEGG" id="bts:Btus_3080"/>
<gene>
    <name evidence="4" type="ordered locus">Btus_3080</name>
</gene>
<dbReference type="EMBL" id="CP002017">
    <property type="protein sequence ID" value="ADG07698.1"/>
    <property type="molecule type" value="Genomic_DNA"/>
</dbReference>
<dbReference type="PANTHER" id="PTHR11014:SF63">
    <property type="entry name" value="METALLOPEPTIDASE, PUTATIVE (AFU_ORTHOLOGUE AFUA_6G09600)-RELATED"/>
    <property type="match status" value="1"/>
</dbReference>
<dbReference type="InterPro" id="IPR036264">
    <property type="entry name" value="Bact_exopeptidase_dim_dom"/>
</dbReference>
<feature type="binding site" evidence="2">
    <location>
        <position position="142"/>
    </location>
    <ligand>
        <name>Mn(2+)</name>
        <dbReference type="ChEBI" id="CHEBI:29035"/>
        <label>2</label>
    </ligand>
</feature>
<dbReference type="Pfam" id="PF07687">
    <property type="entry name" value="M20_dimer"/>
    <property type="match status" value="1"/>
</dbReference>
<dbReference type="GO" id="GO:0019877">
    <property type="term" value="P:diaminopimelate biosynthetic process"/>
    <property type="evidence" value="ECO:0007669"/>
    <property type="project" value="UniProtKB-ARBA"/>
</dbReference>
<evidence type="ECO:0000256" key="2">
    <source>
        <dbReference type="PIRSR" id="PIRSR005962-1"/>
    </source>
</evidence>
<reference evidence="4 5" key="1">
    <citation type="journal article" date="2011" name="Stand. Genomic Sci.">
        <title>Complete genome sequence of the thermophilic, hydrogen-oxidizing Bacillus tusciae type strain (T2) and reclassification in the new genus, Kyrpidia gen. nov. as Kyrpidia tusciae comb. nov. and emendation of the family Alicyclobacillaceae da Costa and Rainey, 2010.</title>
        <authorList>
            <person name="Klenk H.P."/>
            <person name="Lapidus A."/>
            <person name="Chertkov O."/>
            <person name="Copeland A."/>
            <person name="Del Rio T.G."/>
            <person name="Nolan M."/>
            <person name="Lucas S."/>
            <person name="Chen F."/>
            <person name="Tice H."/>
            <person name="Cheng J.F."/>
            <person name="Han C."/>
            <person name="Bruce D."/>
            <person name="Goodwin L."/>
            <person name="Pitluck S."/>
            <person name="Pati A."/>
            <person name="Ivanova N."/>
            <person name="Mavromatis K."/>
            <person name="Daum C."/>
            <person name="Chen A."/>
            <person name="Palaniappan K."/>
            <person name="Chang Y.J."/>
            <person name="Land M."/>
            <person name="Hauser L."/>
            <person name="Jeffries C.D."/>
            <person name="Detter J.C."/>
            <person name="Rohde M."/>
            <person name="Abt B."/>
            <person name="Pukall R."/>
            <person name="Goker M."/>
            <person name="Bristow J."/>
            <person name="Markowitz V."/>
            <person name="Hugenholtz P."/>
            <person name="Eisen J.A."/>
        </authorList>
    </citation>
    <scope>NUCLEOTIDE SEQUENCE [LARGE SCALE GENOMIC DNA]</scope>
    <source>
        <strain evidence="4 5">DSM 2912</strain>
    </source>
</reference>
<name>D5WWD3_KYRT2</name>
<dbReference type="Gene3D" id="3.40.630.10">
    <property type="entry name" value="Zn peptidases"/>
    <property type="match status" value="1"/>
</dbReference>
<dbReference type="EC" id="3.5.1.14" evidence="4"/>
<evidence type="ECO:0000313" key="4">
    <source>
        <dbReference type="EMBL" id="ADG07698.1"/>
    </source>
</evidence>
<feature type="binding site" evidence="2">
    <location>
        <position position="167"/>
    </location>
    <ligand>
        <name>Mn(2+)</name>
        <dbReference type="ChEBI" id="CHEBI:29035"/>
        <label>2</label>
    </ligand>
</feature>
<dbReference type="InterPro" id="IPR002933">
    <property type="entry name" value="Peptidase_M20"/>
</dbReference>
<dbReference type="eggNOG" id="COG1473">
    <property type="taxonomic scope" value="Bacteria"/>
</dbReference>
<dbReference type="AlphaFoldDB" id="D5WWD3"/>
<comment type="cofactor">
    <cofactor evidence="2">
        <name>Mn(2+)</name>
        <dbReference type="ChEBI" id="CHEBI:29035"/>
    </cofactor>
    <text evidence="2">The Mn(2+) ion enhances activity.</text>
</comment>
<keyword evidence="5" id="KW-1185">Reference proteome</keyword>
<dbReference type="InterPro" id="IPR011650">
    <property type="entry name" value="Peptidase_M20_dimer"/>
</dbReference>
<dbReference type="GO" id="GO:0004046">
    <property type="term" value="F:aminoacylase activity"/>
    <property type="evidence" value="ECO:0007669"/>
    <property type="project" value="UniProtKB-EC"/>
</dbReference>
<dbReference type="Pfam" id="PF01546">
    <property type="entry name" value="Peptidase_M20"/>
    <property type="match status" value="1"/>
</dbReference>
<organism evidence="4 5">
    <name type="scientific">Kyrpidia tusciae (strain DSM 2912 / NBRC 15312 / T2)</name>
    <name type="common">Bacillus tusciae</name>
    <dbReference type="NCBI Taxonomy" id="562970"/>
    <lineage>
        <taxon>Bacteria</taxon>
        <taxon>Bacillati</taxon>
        <taxon>Bacillota</taxon>
        <taxon>Bacilli</taxon>
        <taxon>Bacillales</taxon>
        <taxon>Alicyclobacillaceae</taxon>
        <taxon>Kyrpidia</taxon>
    </lineage>
</organism>
<keyword evidence="1 4" id="KW-0378">Hydrolase</keyword>
<keyword evidence="2" id="KW-0479">Metal-binding</keyword>
<dbReference type="Proteomes" id="UP000002368">
    <property type="component" value="Chromosome"/>
</dbReference>
<dbReference type="Gene3D" id="3.30.70.360">
    <property type="match status" value="1"/>
</dbReference>
<dbReference type="RefSeq" id="WP_013076977.1">
    <property type="nucleotide sequence ID" value="NC_014098.1"/>
</dbReference>
<dbReference type="HOGENOM" id="CLU_023257_0_1_9"/>
<evidence type="ECO:0000313" key="5">
    <source>
        <dbReference type="Proteomes" id="UP000002368"/>
    </source>
</evidence>
<proteinExistence type="predicted"/>
<evidence type="ECO:0000256" key="1">
    <source>
        <dbReference type="ARBA" id="ARBA00022801"/>
    </source>
</evidence>
<dbReference type="SUPFAM" id="SSF55031">
    <property type="entry name" value="Bacterial exopeptidase dimerisation domain"/>
    <property type="match status" value="1"/>
</dbReference>
<dbReference type="GO" id="GO:0050118">
    <property type="term" value="F:N-acetyldiaminopimelate deacetylase activity"/>
    <property type="evidence" value="ECO:0007669"/>
    <property type="project" value="UniProtKB-ARBA"/>
</dbReference>